<feature type="compositionally biased region" description="Basic and acidic residues" evidence="1">
    <location>
        <begin position="230"/>
        <end position="244"/>
    </location>
</feature>
<feature type="region of interest" description="Disordered" evidence="1">
    <location>
        <begin position="428"/>
        <end position="455"/>
    </location>
</feature>
<evidence type="ECO:0000313" key="4">
    <source>
        <dbReference type="Proteomes" id="UP000324233"/>
    </source>
</evidence>
<dbReference type="Pfam" id="PF13646">
    <property type="entry name" value="HEAT_2"/>
    <property type="match status" value="1"/>
</dbReference>
<name>A0A5B9W725_9BACT</name>
<dbReference type="AlphaFoldDB" id="A0A5B9W725"/>
<sequence length="455" mass="49326">MILIYNRSGFLLGLAGILAGLAAMMAGGKLAFGIPALALVWLAGGLWWRNTPKDHASKRPYPSLFFIPLPFAAVPLMFLGVFAFFAESAGAARRSDPRVVKLDDDVKSLKADAEGGDPGLAGAVHEALADASGRWSGDADDWHIFARTGGDSVLLLVLVPDLKKIEEPERMKLLGDLEAILEKHPGTAGKKRFLGVRGKYAFGAIRVSPDYTRVATVVADTPLLEFYGEPTKERDPADKERGEARPSAPASSAAKADVDPITEALETLRGADVVKQNLALHQLRITRPEASRRDEVVKALRVEFDRRDSSGLINVVPVLTAWATREELLDALTSRLHDKDDGVARSMVLELKEIDDPRVFDLLLTRLEDPGDDFNVVQYIEKRGPAAEPSVLKYAAHRDPVVRARAFKILRNIGGEASLKALRAAQADPDEAARSAAETALSEVEGRVKSRGPTP</sequence>
<proteinExistence type="predicted"/>
<dbReference type="EMBL" id="CP042997">
    <property type="protein sequence ID" value="QEH36378.1"/>
    <property type="molecule type" value="Genomic_DNA"/>
</dbReference>
<evidence type="ECO:0000256" key="2">
    <source>
        <dbReference type="SAM" id="Phobius"/>
    </source>
</evidence>
<dbReference type="KEGG" id="agv:OJF2_49410"/>
<feature type="region of interest" description="Disordered" evidence="1">
    <location>
        <begin position="228"/>
        <end position="257"/>
    </location>
</feature>
<dbReference type="InterPro" id="IPR004155">
    <property type="entry name" value="PBS_lyase_HEAT"/>
</dbReference>
<keyword evidence="2" id="KW-1133">Transmembrane helix</keyword>
<organism evidence="3 4">
    <name type="scientific">Aquisphaera giovannonii</name>
    <dbReference type="NCBI Taxonomy" id="406548"/>
    <lineage>
        <taxon>Bacteria</taxon>
        <taxon>Pseudomonadati</taxon>
        <taxon>Planctomycetota</taxon>
        <taxon>Planctomycetia</taxon>
        <taxon>Isosphaerales</taxon>
        <taxon>Isosphaeraceae</taxon>
        <taxon>Aquisphaera</taxon>
    </lineage>
</organism>
<reference evidence="3 4" key="1">
    <citation type="submission" date="2019-08" db="EMBL/GenBank/DDBJ databases">
        <title>Deep-cultivation of Planctomycetes and their phenomic and genomic characterization uncovers novel biology.</title>
        <authorList>
            <person name="Wiegand S."/>
            <person name="Jogler M."/>
            <person name="Boedeker C."/>
            <person name="Pinto D."/>
            <person name="Vollmers J."/>
            <person name="Rivas-Marin E."/>
            <person name="Kohn T."/>
            <person name="Peeters S.H."/>
            <person name="Heuer A."/>
            <person name="Rast P."/>
            <person name="Oberbeckmann S."/>
            <person name="Bunk B."/>
            <person name="Jeske O."/>
            <person name="Meyerdierks A."/>
            <person name="Storesund J.E."/>
            <person name="Kallscheuer N."/>
            <person name="Luecker S."/>
            <person name="Lage O.M."/>
            <person name="Pohl T."/>
            <person name="Merkel B.J."/>
            <person name="Hornburger P."/>
            <person name="Mueller R.-W."/>
            <person name="Bruemmer F."/>
            <person name="Labrenz M."/>
            <person name="Spormann A.M."/>
            <person name="Op den Camp H."/>
            <person name="Overmann J."/>
            <person name="Amann R."/>
            <person name="Jetten M.S.M."/>
            <person name="Mascher T."/>
            <person name="Medema M.H."/>
            <person name="Devos D.P."/>
            <person name="Kaster A.-K."/>
            <person name="Ovreas L."/>
            <person name="Rohde M."/>
            <person name="Galperin M.Y."/>
            <person name="Jogler C."/>
        </authorList>
    </citation>
    <scope>NUCLEOTIDE SEQUENCE [LARGE SCALE GENOMIC DNA]</scope>
    <source>
        <strain evidence="3 4">OJF2</strain>
    </source>
</reference>
<protein>
    <recommendedName>
        <fullName evidence="5">HEAT repeat protein</fullName>
    </recommendedName>
</protein>
<gene>
    <name evidence="3" type="ORF">OJF2_49410</name>
</gene>
<dbReference type="SMART" id="SM00567">
    <property type="entry name" value="EZ_HEAT"/>
    <property type="match status" value="2"/>
</dbReference>
<dbReference type="SUPFAM" id="SSF48371">
    <property type="entry name" value="ARM repeat"/>
    <property type="match status" value="1"/>
</dbReference>
<dbReference type="InterPro" id="IPR016024">
    <property type="entry name" value="ARM-type_fold"/>
</dbReference>
<dbReference type="InterPro" id="IPR011989">
    <property type="entry name" value="ARM-like"/>
</dbReference>
<dbReference type="RefSeq" id="WP_148596071.1">
    <property type="nucleotide sequence ID" value="NZ_CP042997.1"/>
</dbReference>
<dbReference type="Gene3D" id="1.25.10.10">
    <property type="entry name" value="Leucine-rich Repeat Variant"/>
    <property type="match status" value="1"/>
</dbReference>
<feature type="transmembrane region" description="Helical" evidence="2">
    <location>
        <begin position="32"/>
        <end position="49"/>
    </location>
</feature>
<evidence type="ECO:0000256" key="1">
    <source>
        <dbReference type="SAM" id="MobiDB-lite"/>
    </source>
</evidence>
<dbReference type="Proteomes" id="UP000324233">
    <property type="component" value="Chromosome"/>
</dbReference>
<feature type="compositionally biased region" description="Low complexity" evidence="1">
    <location>
        <begin position="245"/>
        <end position="255"/>
    </location>
</feature>
<evidence type="ECO:0000313" key="3">
    <source>
        <dbReference type="EMBL" id="QEH36378.1"/>
    </source>
</evidence>
<accession>A0A5B9W725</accession>
<keyword evidence="4" id="KW-1185">Reference proteome</keyword>
<evidence type="ECO:0008006" key="5">
    <source>
        <dbReference type="Google" id="ProtNLM"/>
    </source>
</evidence>
<keyword evidence="2" id="KW-0812">Transmembrane</keyword>
<keyword evidence="2" id="KW-0472">Membrane</keyword>
<feature type="transmembrane region" description="Helical" evidence="2">
    <location>
        <begin position="61"/>
        <end position="85"/>
    </location>
</feature>